<gene>
    <name evidence="4" type="ORF">ECC02_009778</name>
</gene>
<dbReference type="InterPro" id="IPR029058">
    <property type="entry name" value="AB_hydrolase_fold"/>
</dbReference>
<dbReference type="Proteomes" id="UP000583944">
    <property type="component" value="Unassembled WGS sequence"/>
</dbReference>
<dbReference type="Pfam" id="PF00561">
    <property type="entry name" value="Abhydrolase_1"/>
    <property type="match status" value="1"/>
</dbReference>
<feature type="transmembrane region" description="Helical" evidence="2">
    <location>
        <begin position="6"/>
        <end position="33"/>
    </location>
</feature>
<evidence type="ECO:0000256" key="2">
    <source>
        <dbReference type="SAM" id="Phobius"/>
    </source>
</evidence>
<dbReference type="InterPro" id="IPR000073">
    <property type="entry name" value="AB_hydrolase_1"/>
</dbReference>
<dbReference type="GO" id="GO:0042171">
    <property type="term" value="F:lysophosphatidic acid acyltransferase activity"/>
    <property type="evidence" value="ECO:0007669"/>
    <property type="project" value="TreeGrafter"/>
</dbReference>
<keyword evidence="2" id="KW-1133">Transmembrane helix</keyword>
<feature type="domain" description="AB hydrolase-1" evidence="3">
    <location>
        <begin position="156"/>
        <end position="260"/>
    </location>
</feature>
<keyword evidence="2" id="KW-0472">Membrane</keyword>
<organism evidence="4 5">
    <name type="scientific">Trypanosoma cruzi</name>
    <dbReference type="NCBI Taxonomy" id="5693"/>
    <lineage>
        <taxon>Eukaryota</taxon>
        <taxon>Discoba</taxon>
        <taxon>Euglenozoa</taxon>
        <taxon>Kinetoplastea</taxon>
        <taxon>Metakinetoplastina</taxon>
        <taxon>Trypanosomatida</taxon>
        <taxon>Trypanosomatidae</taxon>
        <taxon>Trypanosoma</taxon>
        <taxon>Schizotrypanum</taxon>
    </lineage>
</organism>
<comment type="similarity">
    <text evidence="1">Belongs to the peptidase S33 family. ABHD4/ABHD5 subfamily.</text>
</comment>
<accession>A0A7J6XTL5</accession>
<dbReference type="PRINTS" id="PR00111">
    <property type="entry name" value="ABHYDROLASE"/>
</dbReference>
<dbReference type="EMBL" id="JABDHM010000140">
    <property type="protein sequence ID" value="KAF5217350.1"/>
    <property type="molecule type" value="Genomic_DNA"/>
</dbReference>
<dbReference type="SUPFAM" id="SSF53474">
    <property type="entry name" value="alpha/beta-Hydrolases"/>
    <property type="match status" value="1"/>
</dbReference>
<dbReference type="Gene3D" id="3.40.50.1820">
    <property type="entry name" value="alpha/beta hydrolase"/>
    <property type="match status" value="1"/>
</dbReference>
<keyword evidence="2" id="KW-0812">Transmembrane</keyword>
<dbReference type="GO" id="GO:0006654">
    <property type="term" value="P:phosphatidic acid biosynthetic process"/>
    <property type="evidence" value="ECO:0007669"/>
    <property type="project" value="TreeGrafter"/>
</dbReference>
<dbReference type="PANTHER" id="PTHR42886:SF29">
    <property type="entry name" value="PUMMELIG, ISOFORM A"/>
    <property type="match status" value="1"/>
</dbReference>
<name>A0A7J6XTL5_TRYCR</name>
<protein>
    <recommendedName>
        <fullName evidence="3">AB hydrolase-1 domain-containing protein</fullName>
    </recommendedName>
</protein>
<dbReference type="PANTHER" id="PTHR42886">
    <property type="entry name" value="RE40534P-RELATED"/>
    <property type="match status" value="1"/>
</dbReference>
<evidence type="ECO:0000259" key="3">
    <source>
        <dbReference type="Pfam" id="PF00561"/>
    </source>
</evidence>
<dbReference type="VEuPathDB" id="TriTrypDB:BCY84_21939"/>
<evidence type="ECO:0000313" key="5">
    <source>
        <dbReference type="Proteomes" id="UP000583944"/>
    </source>
</evidence>
<reference evidence="4 5" key="1">
    <citation type="journal article" date="2019" name="Genome Biol. Evol.">
        <title>Nanopore Sequencing Significantly Improves Genome Assembly of the Protozoan Parasite Trypanosoma cruzi.</title>
        <authorList>
            <person name="Diaz-Viraque F."/>
            <person name="Pita S."/>
            <person name="Greif G."/>
            <person name="de Souza R.C.M."/>
            <person name="Iraola G."/>
            <person name="Robello C."/>
        </authorList>
    </citation>
    <scope>NUCLEOTIDE SEQUENCE [LARGE SCALE GENOMIC DNA]</scope>
    <source>
        <strain evidence="4 5">Berenice</strain>
    </source>
</reference>
<dbReference type="AlphaFoldDB" id="A0A7J6XTL5"/>
<comment type="caution">
    <text evidence="4">The sequence shown here is derived from an EMBL/GenBank/DDBJ whole genome shotgun (WGS) entry which is preliminary data.</text>
</comment>
<evidence type="ECO:0000313" key="4">
    <source>
        <dbReference type="EMBL" id="KAF5217350.1"/>
    </source>
</evidence>
<dbReference type="GO" id="GO:0055088">
    <property type="term" value="P:lipid homeostasis"/>
    <property type="evidence" value="ECO:0007669"/>
    <property type="project" value="TreeGrafter"/>
</dbReference>
<dbReference type="VEuPathDB" id="TriTrypDB:ECC02_009778"/>
<evidence type="ECO:0000256" key="1">
    <source>
        <dbReference type="ARBA" id="ARBA00038097"/>
    </source>
</evidence>
<dbReference type="GO" id="GO:0052689">
    <property type="term" value="F:carboxylic ester hydrolase activity"/>
    <property type="evidence" value="ECO:0007669"/>
    <property type="project" value="TreeGrafter"/>
</dbReference>
<sequence>MGFFFFFFLVLCRCEVFSFSYFGTFFLFFLVSVSSTPHRRRGRRSGVSAGTVAGKNEHVGWFLDLAVNMSCTPTNTKLAPAASAWKSDAPVMQGGVESQSARWFRWRPTDAACLERSEALMLEGIRYHQEFVAGLNTISNVEIRRGTVAGDGERDVMVLIHGFAGGLACWAQNWEFFSAEYELYAIDLPGFGRSERPCVKVSSLEGSMQFICGYMERWLCEMNFGRPVILLGHSFGGFVAAHYAMRHGPSRVKLLALADPWGVNAADPRRIELAPVHHRLALKIFYAVNPLSLLRAAGPVGPKLFKSLRPDFANRWRSFLASPQVFYEYTYHCNAQLPPLGEVLFKACCHADVAAKTPLVGVLPGGLSKAIPLVVLYGSHTWMNAECGFTMVERMAEDGYKAKADTVMNAGHQVFTDNVDAFNEKMSQMIRSMVREGTSQP</sequence>
<proteinExistence type="inferred from homology"/>